<comment type="function">
    <text evidence="9">Component of the mitochondrial large ribosomal subunit (mt-LSU). The mitochondrial ribosome (mitoribosome) is a large ribonucleoprotein complex responsible for the synthesis of proteins inside mitochondria.</text>
</comment>
<evidence type="ECO:0000313" key="11">
    <source>
        <dbReference type="Proteomes" id="UP001152888"/>
    </source>
</evidence>
<keyword evidence="5" id="KW-0496">Mitochondrion</keyword>
<organism evidence="10 11">
    <name type="scientific">Acanthoscelides obtectus</name>
    <name type="common">Bean weevil</name>
    <name type="synonym">Bruchus obtectus</name>
    <dbReference type="NCBI Taxonomy" id="200917"/>
    <lineage>
        <taxon>Eukaryota</taxon>
        <taxon>Metazoa</taxon>
        <taxon>Ecdysozoa</taxon>
        <taxon>Arthropoda</taxon>
        <taxon>Hexapoda</taxon>
        <taxon>Insecta</taxon>
        <taxon>Pterygota</taxon>
        <taxon>Neoptera</taxon>
        <taxon>Endopterygota</taxon>
        <taxon>Coleoptera</taxon>
        <taxon>Polyphaga</taxon>
        <taxon>Cucujiformia</taxon>
        <taxon>Chrysomeloidea</taxon>
        <taxon>Chrysomelidae</taxon>
        <taxon>Bruchinae</taxon>
        <taxon>Bruchini</taxon>
        <taxon>Acanthoscelides</taxon>
    </lineage>
</organism>
<dbReference type="AlphaFoldDB" id="A0A9P0K262"/>
<keyword evidence="3" id="KW-0809">Transit peptide</keyword>
<proteinExistence type="inferred from homology"/>
<evidence type="ECO:0000256" key="6">
    <source>
        <dbReference type="ARBA" id="ARBA00023274"/>
    </source>
</evidence>
<dbReference type="EMBL" id="CAKOFQ010006728">
    <property type="protein sequence ID" value="CAH1965809.1"/>
    <property type="molecule type" value="Genomic_DNA"/>
</dbReference>
<evidence type="ECO:0000256" key="9">
    <source>
        <dbReference type="ARBA" id="ARBA00045766"/>
    </source>
</evidence>
<sequence>MQNMLLHRMVTRVSSVVYRVIDAVELSLGRCNPPEAFALVGVQPQTKSSPSFGLNTIKDIIGDGFLFAVPKHRRTLERRHKRKYGHPDYVLKILLPRKDLKVCNVCGDDYEAGVLCPTCYKKVIDETKEMQDAIQNELKLDPVEKEVVVLYNGEKNDKPQEFFDGKRIVEVNKPRPAWFSKNLLQQTTQKEAETANVKPTDLG</sequence>
<dbReference type="PANTHER" id="PTHR21026:SF2">
    <property type="entry name" value="LARGE RIBOSOMAL SUBUNIT PROTEIN BL32M"/>
    <property type="match status" value="1"/>
</dbReference>
<evidence type="ECO:0000256" key="1">
    <source>
        <dbReference type="ARBA" id="ARBA00004173"/>
    </source>
</evidence>
<comment type="similarity">
    <text evidence="2">Belongs to the bacterial ribosomal protein bL32 family.</text>
</comment>
<comment type="caution">
    <text evidence="10">The sequence shown here is derived from an EMBL/GenBank/DDBJ whole genome shotgun (WGS) entry which is preliminary data.</text>
</comment>
<evidence type="ECO:0000256" key="4">
    <source>
        <dbReference type="ARBA" id="ARBA00022980"/>
    </source>
</evidence>
<evidence type="ECO:0000256" key="8">
    <source>
        <dbReference type="ARBA" id="ARBA00042577"/>
    </source>
</evidence>
<protein>
    <recommendedName>
        <fullName evidence="7">Large ribosomal subunit protein bL32m</fullName>
    </recommendedName>
    <alternativeName>
        <fullName evidence="8">39S ribosomal protein L32, mitochondrial</fullName>
    </alternativeName>
</protein>
<keyword evidence="11" id="KW-1185">Reference proteome</keyword>
<comment type="subcellular location">
    <subcellularLocation>
        <location evidence="1">Mitochondrion</location>
    </subcellularLocation>
</comment>
<evidence type="ECO:0000256" key="5">
    <source>
        <dbReference type="ARBA" id="ARBA00023128"/>
    </source>
</evidence>
<dbReference type="SUPFAM" id="SSF57829">
    <property type="entry name" value="Zn-binding ribosomal proteins"/>
    <property type="match status" value="1"/>
</dbReference>
<dbReference type="GO" id="GO:0005762">
    <property type="term" value="C:mitochondrial large ribosomal subunit"/>
    <property type="evidence" value="ECO:0007669"/>
    <property type="project" value="TreeGrafter"/>
</dbReference>
<dbReference type="Proteomes" id="UP001152888">
    <property type="component" value="Unassembled WGS sequence"/>
</dbReference>
<accession>A0A9P0K262</accession>
<dbReference type="GO" id="GO:0003735">
    <property type="term" value="F:structural constituent of ribosome"/>
    <property type="evidence" value="ECO:0007669"/>
    <property type="project" value="TreeGrafter"/>
</dbReference>
<dbReference type="PANTHER" id="PTHR21026">
    <property type="entry name" value="39S RIBOSOMAL PROTEIN L32, MITOCHONDRIAL"/>
    <property type="match status" value="1"/>
</dbReference>
<keyword evidence="6" id="KW-0687">Ribonucleoprotein</keyword>
<evidence type="ECO:0000313" key="10">
    <source>
        <dbReference type="EMBL" id="CAH1965809.1"/>
    </source>
</evidence>
<dbReference type="InterPro" id="IPR051991">
    <property type="entry name" value="Mitoribosomal_protein_bL32"/>
</dbReference>
<reference evidence="10" key="1">
    <citation type="submission" date="2022-03" db="EMBL/GenBank/DDBJ databases">
        <authorList>
            <person name="Sayadi A."/>
        </authorList>
    </citation>
    <scope>NUCLEOTIDE SEQUENCE</scope>
</reference>
<evidence type="ECO:0000256" key="3">
    <source>
        <dbReference type="ARBA" id="ARBA00022946"/>
    </source>
</evidence>
<evidence type="ECO:0000256" key="2">
    <source>
        <dbReference type="ARBA" id="ARBA00008560"/>
    </source>
</evidence>
<dbReference type="InterPro" id="IPR011332">
    <property type="entry name" value="Ribosomal_zn-bd"/>
</dbReference>
<name>A0A9P0K262_ACAOB</name>
<dbReference type="GO" id="GO:0006412">
    <property type="term" value="P:translation"/>
    <property type="evidence" value="ECO:0007669"/>
    <property type="project" value="InterPro"/>
</dbReference>
<gene>
    <name evidence="10" type="ORF">ACAOBT_LOCUS6522</name>
</gene>
<dbReference type="OrthoDB" id="2014905at2759"/>
<keyword evidence="4" id="KW-0689">Ribosomal protein</keyword>
<evidence type="ECO:0000256" key="7">
    <source>
        <dbReference type="ARBA" id="ARBA00039935"/>
    </source>
</evidence>